<evidence type="ECO:0000256" key="2">
    <source>
        <dbReference type="ARBA" id="ARBA00007092"/>
    </source>
</evidence>
<dbReference type="NCBIfam" id="TIGR00195">
    <property type="entry name" value="exoDNase_III"/>
    <property type="match status" value="1"/>
</dbReference>
<organism evidence="7 8">
    <name type="scientific">Terrabacter ginsenosidimutans</name>
    <dbReference type="NCBI Taxonomy" id="490575"/>
    <lineage>
        <taxon>Bacteria</taxon>
        <taxon>Bacillati</taxon>
        <taxon>Actinomycetota</taxon>
        <taxon>Actinomycetes</taxon>
        <taxon>Micrococcales</taxon>
        <taxon>Intrasporangiaceae</taxon>
        <taxon>Terrabacter</taxon>
    </lineage>
</organism>
<reference evidence="8" key="1">
    <citation type="journal article" date="2019" name="Int. J. Syst. Evol. Microbiol.">
        <title>The Global Catalogue of Microorganisms (GCM) 10K type strain sequencing project: providing services to taxonomists for standard genome sequencing and annotation.</title>
        <authorList>
            <consortium name="The Broad Institute Genomics Platform"/>
            <consortium name="The Broad Institute Genome Sequencing Center for Infectious Disease"/>
            <person name="Wu L."/>
            <person name="Ma J."/>
        </authorList>
    </citation>
    <scope>NUCLEOTIDE SEQUENCE [LARGE SCALE GENOMIC DNA]</scope>
    <source>
        <strain evidence="8">JCM 17125</strain>
    </source>
</reference>
<comment type="cofactor">
    <cofactor evidence="1">
        <name>Mg(2+)</name>
        <dbReference type="ChEBI" id="CHEBI:18420"/>
    </cofactor>
</comment>
<evidence type="ECO:0000256" key="3">
    <source>
        <dbReference type="ARBA" id="ARBA00022723"/>
    </source>
</evidence>
<dbReference type="PROSITE" id="PS51435">
    <property type="entry name" value="AP_NUCLEASE_F1_4"/>
    <property type="match status" value="1"/>
</dbReference>
<name>A0ABP7DXZ9_9MICO</name>
<evidence type="ECO:0000259" key="6">
    <source>
        <dbReference type="Pfam" id="PF03372"/>
    </source>
</evidence>
<evidence type="ECO:0000256" key="5">
    <source>
        <dbReference type="ARBA" id="ARBA00022842"/>
    </source>
</evidence>
<feature type="domain" description="Endonuclease/exonuclease/phosphatase" evidence="6">
    <location>
        <begin position="14"/>
        <end position="266"/>
    </location>
</feature>
<dbReference type="EMBL" id="BAABDC010000005">
    <property type="protein sequence ID" value="GAA3711705.1"/>
    <property type="molecule type" value="Genomic_DNA"/>
</dbReference>
<dbReference type="PANTHER" id="PTHR43250">
    <property type="entry name" value="EXODEOXYRIBONUCLEASE III"/>
    <property type="match status" value="1"/>
</dbReference>
<keyword evidence="3" id="KW-0479">Metal-binding</keyword>
<keyword evidence="5" id="KW-0460">Magnesium</keyword>
<keyword evidence="4" id="KW-0378">Hydrolase</keyword>
<dbReference type="Proteomes" id="UP001501468">
    <property type="component" value="Unassembled WGS sequence"/>
</dbReference>
<dbReference type="InterPro" id="IPR036691">
    <property type="entry name" value="Endo/exonu/phosph_ase_sf"/>
</dbReference>
<dbReference type="InterPro" id="IPR037493">
    <property type="entry name" value="ExoIII-like"/>
</dbReference>
<dbReference type="InterPro" id="IPR005135">
    <property type="entry name" value="Endo/exonuclease/phosphatase"/>
</dbReference>
<dbReference type="Gene3D" id="3.60.10.10">
    <property type="entry name" value="Endonuclease/exonuclease/phosphatase"/>
    <property type="match status" value="1"/>
</dbReference>
<accession>A0ABP7DXZ9</accession>
<protein>
    <submittedName>
        <fullName evidence="7">Exodeoxyribonuclease III</fullName>
    </submittedName>
</protein>
<gene>
    <name evidence="7" type="ORF">GCM10022399_30590</name>
</gene>
<dbReference type="NCBIfam" id="TIGR00633">
    <property type="entry name" value="xth"/>
    <property type="match status" value="1"/>
</dbReference>
<dbReference type="PANTHER" id="PTHR43250:SF2">
    <property type="entry name" value="EXODEOXYRIBONUCLEASE III"/>
    <property type="match status" value="1"/>
</dbReference>
<comment type="caution">
    <text evidence="7">The sequence shown here is derived from an EMBL/GenBank/DDBJ whole genome shotgun (WGS) entry which is preliminary data.</text>
</comment>
<evidence type="ECO:0000313" key="8">
    <source>
        <dbReference type="Proteomes" id="UP001501468"/>
    </source>
</evidence>
<proteinExistence type="inferred from homology"/>
<dbReference type="InterPro" id="IPR004808">
    <property type="entry name" value="AP_endonuc_1"/>
</dbReference>
<sequence>MSLRSYTIEPMRVVTANVNGIRAAARRGMVPWLQQAAPDVLCLQEVRADDTELAKVLADAGLAHWSVAHTEGTAKGRAGVAVVTREPHTGVRVGLDGAFADDGRWVEVDLGTRAGTLTVASAYVHTGEAGTERQDVKMAFLAAMTGRMRRGAEADELVLVTGDLNVAHREADLKNWKGNLKKAGFLPEERAVLDGWFARGDWVDVQRRHAGDVAGPYSWWSWRGKAFDNDAGWRIDYQLATRRLAATVSDAFVGRAPSYAERWSDHAPVVVDYALESA</sequence>
<comment type="similarity">
    <text evidence="2">Belongs to the DNA repair enzymes AP/ExoA family.</text>
</comment>
<evidence type="ECO:0000313" key="7">
    <source>
        <dbReference type="EMBL" id="GAA3711705.1"/>
    </source>
</evidence>
<dbReference type="SUPFAM" id="SSF56219">
    <property type="entry name" value="DNase I-like"/>
    <property type="match status" value="1"/>
</dbReference>
<dbReference type="Pfam" id="PF03372">
    <property type="entry name" value="Exo_endo_phos"/>
    <property type="match status" value="1"/>
</dbReference>
<evidence type="ECO:0000256" key="1">
    <source>
        <dbReference type="ARBA" id="ARBA00001946"/>
    </source>
</evidence>
<evidence type="ECO:0000256" key="4">
    <source>
        <dbReference type="ARBA" id="ARBA00022801"/>
    </source>
</evidence>
<keyword evidence="8" id="KW-1185">Reference proteome</keyword>